<protein>
    <submittedName>
        <fullName evidence="3">Tudor domain-containing protein</fullName>
    </submittedName>
</protein>
<evidence type="ECO:0000313" key="2">
    <source>
        <dbReference type="Proteomes" id="UP000268014"/>
    </source>
</evidence>
<dbReference type="Pfam" id="PF10323">
    <property type="entry name" value="7TM_GPCR_Srv"/>
    <property type="match status" value="1"/>
</dbReference>
<sequence>MYLRCFDAMVPVFLYMNRYPIGTKFALVAHEVIMNTQATTVVMELGVRLTTICLPSADITKVVDHSPKWILLTAQVPLPLIVATPLYCIFDFQYRLEGADAPVLLTAYDVSYDAVSNNFLRTEQMG</sequence>
<proteinExistence type="predicted"/>
<name>A0A0N4X1R0_HAEPC</name>
<evidence type="ECO:0000313" key="1">
    <source>
        <dbReference type="EMBL" id="VDO69969.1"/>
    </source>
</evidence>
<gene>
    <name evidence="1" type="ORF">HPLM_LOCUS18259</name>
</gene>
<organism evidence="3">
    <name type="scientific">Haemonchus placei</name>
    <name type="common">Barber's pole worm</name>
    <dbReference type="NCBI Taxonomy" id="6290"/>
    <lineage>
        <taxon>Eukaryota</taxon>
        <taxon>Metazoa</taxon>
        <taxon>Ecdysozoa</taxon>
        <taxon>Nematoda</taxon>
        <taxon>Chromadorea</taxon>
        <taxon>Rhabditida</taxon>
        <taxon>Rhabditina</taxon>
        <taxon>Rhabditomorpha</taxon>
        <taxon>Strongyloidea</taxon>
        <taxon>Trichostrongylidae</taxon>
        <taxon>Haemonchus</taxon>
    </lineage>
</organism>
<keyword evidence="2" id="KW-1185">Reference proteome</keyword>
<reference evidence="3" key="1">
    <citation type="submission" date="2017-02" db="UniProtKB">
        <authorList>
            <consortium name="WormBaseParasite"/>
        </authorList>
    </citation>
    <scope>IDENTIFICATION</scope>
</reference>
<dbReference type="WBParaSite" id="HPLM_0001826701-mRNA-1">
    <property type="protein sequence ID" value="HPLM_0001826701-mRNA-1"/>
    <property type="gene ID" value="HPLM_0001826701"/>
</dbReference>
<dbReference type="InterPro" id="IPR019426">
    <property type="entry name" value="7TM_GPCR_serpentine_rcpt_Srv"/>
</dbReference>
<dbReference type="Proteomes" id="UP000268014">
    <property type="component" value="Unassembled WGS sequence"/>
</dbReference>
<dbReference type="AlphaFoldDB" id="A0A0N4X1R0"/>
<evidence type="ECO:0000313" key="3">
    <source>
        <dbReference type="WBParaSite" id="HPLM_0001826701-mRNA-1"/>
    </source>
</evidence>
<accession>A0A0N4X1R0</accession>
<reference evidence="1 2" key="2">
    <citation type="submission" date="2018-11" db="EMBL/GenBank/DDBJ databases">
        <authorList>
            <consortium name="Pathogen Informatics"/>
        </authorList>
    </citation>
    <scope>NUCLEOTIDE SEQUENCE [LARGE SCALE GENOMIC DNA]</scope>
    <source>
        <strain evidence="1 2">MHpl1</strain>
    </source>
</reference>
<dbReference type="EMBL" id="UZAF01020446">
    <property type="protein sequence ID" value="VDO69969.1"/>
    <property type="molecule type" value="Genomic_DNA"/>
</dbReference>